<evidence type="ECO:0000256" key="4">
    <source>
        <dbReference type="ARBA" id="ARBA00022833"/>
    </source>
</evidence>
<evidence type="ECO:0000256" key="3">
    <source>
        <dbReference type="ARBA" id="ARBA00022801"/>
    </source>
</evidence>
<name>A0A2W5GVU9_9SPHI</name>
<proteinExistence type="inferred from homology"/>
<feature type="domain" description="CMP/dCMP-type deaminase" evidence="5">
    <location>
        <begin position="2"/>
        <end position="114"/>
    </location>
</feature>
<dbReference type="GO" id="GO:0008270">
    <property type="term" value="F:zinc ion binding"/>
    <property type="evidence" value="ECO:0007669"/>
    <property type="project" value="InterPro"/>
</dbReference>
<keyword evidence="3" id="KW-0378">Hydrolase</keyword>
<dbReference type="PROSITE" id="PS00903">
    <property type="entry name" value="CYT_DCMP_DEAMINASES_1"/>
    <property type="match status" value="1"/>
</dbReference>
<dbReference type="FunFam" id="3.40.140.10:FF:000011">
    <property type="entry name" value="tRNA-specific adenosine deaminase"/>
    <property type="match status" value="1"/>
</dbReference>
<protein>
    <submittedName>
        <fullName evidence="6">tRNA-specific adenosine deaminase</fullName>
    </submittedName>
</protein>
<dbReference type="AlphaFoldDB" id="A0A2W5GVU9"/>
<evidence type="ECO:0000313" key="6">
    <source>
        <dbReference type="EMBL" id="PZP49976.1"/>
    </source>
</evidence>
<evidence type="ECO:0000313" key="7">
    <source>
        <dbReference type="Proteomes" id="UP000249645"/>
    </source>
</evidence>
<comment type="caution">
    <text evidence="6">The sequence shown here is derived from an EMBL/GenBank/DDBJ whole genome shotgun (WGS) entry which is preliminary data.</text>
</comment>
<reference evidence="6 7" key="1">
    <citation type="submission" date="2017-11" db="EMBL/GenBank/DDBJ databases">
        <title>Infants hospitalized years apart are colonized by the same room-sourced microbial strains.</title>
        <authorList>
            <person name="Brooks B."/>
            <person name="Olm M.R."/>
            <person name="Firek B.A."/>
            <person name="Baker R."/>
            <person name="Thomas B.C."/>
            <person name="Morowitz M.J."/>
            <person name="Banfield J.F."/>
        </authorList>
    </citation>
    <scope>NUCLEOTIDE SEQUENCE [LARGE SCALE GENOMIC DNA]</scope>
    <source>
        <strain evidence="6">S2_009_000_R2_76</strain>
    </source>
</reference>
<dbReference type="Pfam" id="PF00383">
    <property type="entry name" value="dCMP_cyt_deam_1"/>
    <property type="match status" value="1"/>
</dbReference>
<dbReference type="CDD" id="cd01285">
    <property type="entry name" value="nucleoside_deaminase"/>
    <property type="match status" value="1"/>
</dbReference>
<dbReference type="Gene3D" id="3.40.140.10">
    <property type="entry name" value="Cytidine Deaminase, domain 2"/>
    <property type="match status" value="1"/>
</dbReference>
<accession>A0A2W5GVU9</accession>
<dbReference type="InterPro" id="IPR016193">
    <property type="entry name" value="Cytidine_deaminase-like"/>
</dbReference>
<organism evidence="6 7">
    <name type="scientific">Pseudopedobacter saltans</name>
    <dbReference type="NCBI Taxonomy" id="151895"/>
    <lineage>
        <taxon>Bacteria</taxon>
        <taxon>Pseudomonadati</taxon>
        <taxon>Bacteroidota</taxon>
        <taxon>Sphingobacteriia</taxon>
        <taxon>Sphingobacteriales</taxon>
        <taxon>Sphingobacteriaceae</taxon>
        <taxon>Pseudopedobacter</taxon>
    </lineage>
</organism>
<dbReference type="PROSITE" id="PS51747">
    <property type="entry name" value="CYT_DCMP_DEAMINASES_2"/>
    <property type="match status" value="1"/>
</dbReference>
<evidence type="ECO:0000259" key="5">
    <source>
        <dbReference type="PROSITE" id="PS51747"/>
    </source>
</evidence>
<dbReference type="EMBL" id="QFOI01000087">
    <property type="protein sequence ID" value="PZP49976.1"/>
    <property type="molecule type" value="Genomic_DNA"/>
</dbReference>
<comment type="similarity">
    <text evidence="1">Belongs to the cytidine and deoxycytidylate deaminase family.</text>
</comment>
<dbReference type="PANTHER" id="PTHR11079:SF161">
    <property type="entry name" value="CMP_DCMP-TYPE DEAMINASE DOMAIN-CONTAINING PROTEIN"/>
    <property type="match status" value="1"/>
</dbReference>
<dbReference type="InterPro" id="IPR016192">
    <property type="entry name" value="APOBEC/CMP_deaminase_Zn-bd"/>
</dbReference>
<keyword evidence="4" id="KW-0862">Zinc</keyword>
<dbReference type="InterPro" id="IPR002125">
    <property type="entry name" value="CMP_dCMP_dom"/>
</dbReference>
<dbReference type="GO" id="GO:0006152">
    <property type="term" value="P:purine nucleoside catabolic process"/>
    <property type="evidence" value="ECO:0007669"/>
    <property type="project" value="TreeGrafter"/>
</dbReference>
<evidence type="ECO:0000256" key="2">
    <source>
        <dbReference type="ARBA" id="ARBA00022723"/>
    </source>
</evidence>
<dbReference type="Proteomes" id="UP000249645">
    <property type="component" value="Unassembled WGS sequence"/>
</dbReference>
<evidence type="ECO:0000256" key="1">
    <source>
        <dbReference type="ARBA" id="ARBA00006576"/>
    </source>
</evidence>
<gene>
    <name evidence="6" type="ORF">DI598_06655</name>
</gene>
<keyword evidence="2" id="KW-0479">Metal-binding</keyword>
<dbReference type="SUPFAM" id="SSF53927">
    <property type="entry name" value="Cytidine deaminase-like"/>
    <property type="match status" value="1"/>
</dbReference>
<dbReference type="PANTHER" id="PTHR11079">
    <property type="entry name" value="CYTOSINE DEAMINASE FAMILY MEMBER"/>
    <property type="match status" value="1"/>
</dbReference>
<dbReference type="GO" id="GO:0047974">
    <property type="term" value="F:guanosine deaminase activity"/>
    <property type="evidence" value="ECO:0007669"/>
    <property type="project" value="TreeGrafter"/>
</dbReference>
<sequence length="157" mass="17509">MEQVEKFMEIAVALSKEHMQNGEGGPFGCVIVKDGVIVGRGWNGVLSGNDPTAHAEVMAIRDACQTLGTFQLDGCDLYASCEPCPMCLGAIYWARPDRVFYANTKTDAAAIGFDDSFIYDEINLPMENRKIPMIAMDKTEALKVFQLWAEKDDKRRY</sequence>